<dbReference type="Proteomes" id="UP001058271">
    <property type="component" value="Chromosome"/>
</dbReference>
<accession>A0ABY5ZH57</accession>
<organism evidence="1 2">
    <name type="scientific">Dactylosporangium roseum</name>
    <dbReference type="NCBI Taxonomy" id="47989"/>
    <lineage>
        <taxon>Bacteria</taxon>
        <taxon>Bacillati</taxon>
        <taxon>Actinomycetota</taxon>
        <taxon>Actinomycetes</taxon>
        <taxon>Micromonosporales</taxon>
        <taxon>Micromonosporaceae</taxon>
        <taxon>Dactylosporangium</taxon>
    </lineage>
</organism>
<evidence type="ECO:0000313" key="1">
    <source>
        <dbReference type="EMBL" id="UWZ39599.1"/>
    </source>
</evidence>
<name>A0ABY5ZH57_9ACTN</name>
<dbReference type="RefSeq" id="WP_260729020.1">
    <property type="nucleotide sequence ID" value="NZ_BAAABS010000003.1"/>
</dbReference>
<sequence>MQQARARYPTAAHDQAARHAYADIERSALKVYILFHIEHALEEDGSVRYADEHGVLTWDEQAGDEVRRLGTYSS</sequence>
<keyword evidence="2" id="KW-1185">Reference proteome</keyword>
<evidence type="ECO:0000313" key="2">
    <source>
        <dbReference type="Proteomes" id="UP001058271"/>
    </source>
</evidence>
<protein>
    <submittedName>
        <fullName evidence="1">Uncharacterized protein</fullName>
    </submittedName>
</protein>
<reference evidence="1" key="1">
    <citation type="submission" date="2021-04" db="EMBL/GenBank/DDBJ databases">
        <title>Biosynthetic gene clusters of Dactylosporangioum roseum.</title>
        <authorList>
            <person name="Hartkoorn R.C."/>
            <person name="Beaudoing E."/>
            <person name="Hot D."/>
            <person name="Moureu S."/>
        </authorList>
    </citation>
    <scope>NUCLEOTIDE SEQUENCE</scope>
    <source>
        <strain evidence="1">NRRL B-16295</strain>
    </source>
</reference>
<dbReference type="EMBL" id="CP073721">
    <property type="protein sequence ID" value="UWZ39599.1"/>
    <property type="molecule type" value="Genomic_DNA"/>
</dbReference>
<gene>
    <name evidence="1" type="ORF">Drose_16045</name>
</gene>
<proteinExistence type="predicted"/>